<sequence>MRASVRRTLNVFLFFLAVALAGPVPLGAGEVPLRVGTDAAYPPYVLRGPSGLAGFDVDLVEALAARLGRELVWIDRPFTNLIDALVEGEIDLIASGMSATEERARRVAFTEAYEISRSTFVVPAGWPPLCSPDDLKGRRVAVIAGTVQEVYVTTLEGLDVLSRPTTDDCFDALLSGEADATLVDRPVAVSMAGREPFVGKIALALDWEIAGSAKALALRRDDRELLEALNGALADLKAEGVLIRLRDKWMAFRL</sequence>
<comment type="subcellular location">
    <subcellularLocation>
        <location evidence="1">Cell envelope</location>
    </subcellularLocation>
</comment>
<evidence type="ECO:0000256" key="1">
    <source>
        <dbReference type="ARBA" id="ARBA00004196"/>
    </source>
</evidence>
<evidence type="ECO:0000313" key="6">
    <source>
        <dbReference type="EMBL" id="QTX32298.1"/>
    </source>
</evidence>
<gene>
    <name evidence="6" type="ORF">KAR29_13505</name>
</gene>
<evidence type="ECO:0000313" key="7">
    <source>
        <dbReference type="Proteomes" id="UP000671879"/>
    </source>
</evidence>
<dbReference type="GO" id="GO:0030313">
    <property type="term" value="C:cell envelope"/>
    <property type="evidence" value="ECO:0007669"/>
    <property type="project" value="UniProtKB-SubCell"/>
</dbReference>
<keyword evidence="3" id="KW-0732">Signal</keyword>
<dbReference type="PROSITE" id="PS01039">
    <property type="entry name" value="SBP_BACTERIAL_3"/>
    <property type="match status" value="1"/>
</dbReference>
<keyword evidence="7" id="KW-1185">Reference proteome</keyword>
<dbReference type="SMART" id="SM00062">
    <property type="entry name" value="PBPb"/>
    <property type="match status" value="1"/>
</dbReference>
<dbReference type="Gene3D" id="3.40.190.10">
    <property type="entry name" value="Periplasmic binding protein-like II"/>
    <property type="match status" value="2"/>
</dbReference>
<comment type="similarity">
    <text evidence="2 4">Belongs to the bacterial solute-binding protein 3 family.</text>
</comment>
<protein>
    <submittedName>
        <fullName evidence="6">Transporter substrate-binding domain-containing protein</fullName>
    </submittedName>
</protein>
<dbReference type="KEGG" id="aram:KAR29_13505"/>
<dbReference type="SUPFAM" id="SSF53850">
    <property type="entry name" value="Periplasmic binding protein-like II"/>
    <property type="match status" value="1"/>
</dbReference>
<organism evidence="6 7">
    <name type="scientific">Aminithiophilus ramosus</name>
    <dbReference type="NCBI Taxonomy" id="3029084"/>
    <lineage>
        <taxon>Bacteria</taxon>
        <taxon>Thermotogati</taxon>
        <taxon>Synergistota</taxon>
        <taxon>Synergistia</taxon>
        <taxon>Synergistales</taxon>
        <taxon>Aminithiophilaceae</taxon>
        <taxon>Aminithiophilus</taxon>
    </lineage>
</organism>
<dbReference type="Pfam" id="PF00497">
    <property type="entry name" value="SBP_bac_3"/>
    <property type="match status" value="1"/>
</dbReference>
<dbReference type="Proteomes" id="UP000671879">
    <property type="component" value="Chromosome"/>
</dbReference>
<accession>A0A9Q7AC99</accession>
<proteinExistence type="inferred from homology"/>
<reference evidence="7" key="1">
    <citation type="submission" date="2021-04" db="EMBL/GenBank/DDBJ databases">
        <title>A novel Synergistetes isolate from a pyrite-forming mixed culture.</title>
        <authorList>
            <person name="Bunk B."/>
            <person name="Sproer C."/>
            <person name="Spring S."/>
            <person name="Pester M."/>
        </authorList>
    </citation>
    <scope>NUCLEOTIDE SEQUENCE [LARGE SCALE GENOMIC DNA]</scope>
    <source>
        <strain evidence="7">J.5.4.2-T.3.5.2</strain>
    </source>
</reference>
<evidence type="ECO:0000256" key="3">
    <source>
        <dbReference type="ARBA" id="ARBA00022729"/>
    </source>
</evidence>
<dbReference type="PANTHER" id="PTHR35936:SF17">
    <property type="entry name" value="ARGININE-BINDING EXTRACELLULAR PROTEIN ARTP"/>
    <property type="match status" value="1"/>
</dbReference>
<dbReference type="InterPro" id="IPR001638">
    <property type="entry name" value="Solute-binding_3/MltF_N"/>
</dbReference>
<dbReference type="EMBL" id="CP072943">
    <property type="protein sequence ID" value="QTX32298.1"/>
    <property type="molecule type" value="Genomic_DNA"/>
</dbReference>
<evidence type="ECO:0000256" key="2">
    <source>
        <dbReference type="ARBA" id="ARBA00010333"/>
    </source>
</evidence>
<dbReference type="AlphaFoldDB" id="A0A9Q7AC99"/>
<dbReference type="PANTHER" id="PTHR35936">
    <property type="entry name" value="MEMBRANE-BOUND LYTIC MUREIN TRANSGLYCOSYLASE F"/>
    <property type="match status" value="1"/>
</dbReference>
<evidence type="ECO:0000259" key="5">
    <source>
        <dbReference type="SMART" id="SM00062"/>
    </source>
</evidence>
<dbReference type="RefSeq" id="WP_274373520.1">
    <property type="nucleotide sequence ID" value="NZ_CP072943.1"/>
</dbReference>
<dbReference type="InterPro" id="IPR018313">
    <property type="entry name" value="SBP_3_CS"/>
</dbReference>
<name>A0A9Q7AC99_9BACT</name>
<feature type="domain" description="Solute-binding protein family 3/N-terminal" evidence="5">
    <location>
        <begin position="32"/>
        <end position="253"/>
    </location>
</feature>
<evidence type="ECO:0000256" key="4">
    <source>
        <dbReference type="RuleBase" id="RU003744"/>
    </source>
</evidence>